<dbReference type="PATRIC" id="fig|1353534.3.peg.4093"/>
<name>A0A1A6AI61_9CLOT</name>
<evidence type="ECO:0000313" key="3">
    <source>
        <dbReference type="Proteomes" id="UP000093954"/>
    </source>
</evidence>
<comment type="caution">
    <text evidence="2">The sequence shown here is derived from an EMBL/GenBank/DDBJ whole genome shotgun (WGS) entry which is preliminary data.</text>
</comment>
<dbReference type="InterPro" id="IPR029044">
    <property type="entry name" value="Nucleotide-diphossugar_trans"/>
</dbReference>
<proteinExistence type="predicted"/>
<dbReference type="AlphaFoldDB" id="A0A1A6AI61"/>
<evidence type="ECO:0000259" key="1">
    <source>
        <dbReference type="Pfam" id="PF00535"/>
    </source>
</evidence>
<dbReference type="InterPro" id="IPR001173">
    <property type="entry name" value="Glyco_trans_2-like"/>
</dbReference>
<dbReference type="Proteomes" id="UP000093954">
    <property type="component" value="Unassembled WGS sequence"/>
</dbReference>
<dbReference type="GO" id="GO:0016740">
    <property type="term" value="F:transferase activity"/>
    <property type="evidence" value="ECO:0007669"/>
    <property type="project" value="UniProtKB-KW"/>
</dbReference>
<dbReference type="RefSeq" id="WP_065080020.1">
    <property type="nucleotide sequence ID" value="NZ_LROS01000079.1"/>
</dbReference>
<dbReference type="Gene3D" id="3.90.550.10">
    <property type="entry name" value="Spore Coat Polysaccharide Biosynthesis Protein SpsA, Chain A"/>
    <property type="match status" value="1"/>
</dbReference>
<reference evidence="2 3" key="1">
    <citation type="journal article" date="2012" name="Front. Microbiol.">
        <title>Draft Genome Sequence of the Virulent Strain 01-B526 of the Fish Pathogen Aeromonas salmonicida.</title>
        <authorList>
            <person name="Charette S.J."/>
            <person name="Brochu F."/>
            <person name="Boyle B."/>
            <person name="Filion G."/>
            <person name="Tanaka K.H."/>
            <person name="Derome N."/>
        </authorList>
    </citation>
    <scope>NUCLEOTIDE SEQUENCE [LARGE SCALE GENOMIC DNA]</scope>
    <source>
        <strain evidence="2 3">P11</strain>
    </source>
</reference>
<evidence type="ECO:0000313" key="2">
    <source>
        <dbReference type="EMBL" id="OBR89757.1"/>
    </source>
</evidence>
<dbReference type="EMBL" id="LROS01000079">
    <property type="protein sequence ID" value="OBR89757.1"/>
    <property type="molecule type" value="Genomic_DNA"/>
</dbReference>
<keyword evidence="3" id="KW-1185">Reference proteome</keyword>
<accession>A0A1A6AI61</accession>
<keyword evidence="2" id="KW-0808">Transferase</keyword>
<dbReference type="Pfam" id="PF00535">
    <property type="entry name" value="Glycos_transf_2"/>
    <property type="match status" value="1"/>
</dbReference>
<dbReference type="SUPFAM" id="SSF53448">
    <property type="entry name" value="Nucleotide-diphospho-sugar transferases"/>
    <property type="match status" value="1"/>
</dbReference>
<protein>
    <submittedName>
        <fullName evidence="2">Glycosyl transferase family 2</fullName>
    </submittedName>
</protein>
<organism evidence="2 3">
    <name type="scientific">Clostridium ragsdalei P11</name>
    <dbReference type="NCBI Taxonomy" id="1353534"/>
    <lineage>
        <taxon>Bacteria</taxon>
        <taxon>Bacillati</taxon>
        <taxon>Bacillota</taxon>
        <taxon>Clostridia</taxon>
        <taxon>Eubacteriales</taxon>
        <taxon>Clostridiaceae</taxon>
        <taxon>Clostridium</taxon>
    </lineage>
</organism>
<gene>
    <name evidence="2" type="ORF">CLRAG_40190</name>
</gene>
<feature type="domain" description="Glycosyltransferase 2-like" evidence="1">
    <location>
        <begin position="58"/>
        <end position="138"/>
    </location>
</feature>
<sequence>MEKIFENRGWVKNIRENYSKDSKEGVSIIVVTNKLQCEKNIFSNYKRLKYLCMELIIILNDNKLKIESYKTKFWRLNNVRVFQLDESCTLGECLNFGIEQSKYDYISKMDDDDYYGANYLTDLMNVFKYTDAQVTGKFSRFIYFKESSLLAIFSPYFENKYVPGVAGGTITFKKEIFNKIKFRCLYGAGTDISFFEDCNNIGVKIFSADKYNYVYVRNKNLDEHTWKIGDEEIMESYCEKVISTKYYIPFITA</sequence>